<proteinExistence type="predicted"/>
<dbReference type="InterPro" id="IPR011990">
    <property type="entry name" value="TPR-like_helical_dom_sf"/>
</dbReference>
<dbReference type="Gene3D" id="1.25.40.10">
    <property type="entry name" value="Tetratricopeptide repeat domain"/>
    <property type="match status" value="2"/>
</dbReference>
<dbReference type="EMBL" id="QICH01000001">
    <property type="protein sequence ID" value="PXF63820.1"/>
    <property type="molecule type" value="Genomic_DNA"/>
</dbReference>
<dbReference type="AlphaFoldDB" id="A0A318D3M3"/>
<gene>
    <name evidence="1" type="ORF">DL796_01360</name>
</gene>
<evidence type="ECO:0000313" key="1">
    <source>
        <dbReference type="EMBL" id="PXF63820.1"/>
    </source>
</evidence>
<reference evidence="1 2" key="1">
    <citation type="submission" date="2018-05" db="EMBL/GenBank/DDBJ databases">
        <title>Kangiella spongicola genome sequence.</title>
        <authorList>
            <person name="Maclea K.S."/>
            <person name="Goen A.E."/>
            <person name="Kelley C."/>
            <person name="Underriner A."/>
            <person name="Silverwood T."/>
            <person name="Trachtenberg A.M."/>
        </authorList>
    </citation>
    <scope>NUCLEOTIDE SEQUENCE [LARGE SCALE GENOMIC DNA]</scope>
    <source>
        <strain evidence="1 2">ATCC BAA-2076</strain>
    </source>
</reference>
<protein>
    <submittedName>
        <fullName evidence="1">Sel1 repeat family protein</fullName>
    </submittedName>
</protein>
<accession>A0A318D3M3</accession>
<evidence type="ECO:0000313" key="2">
    <source>
        <dbReference type="Proteomes" id="UP000247689"/>
    </source>
</evidence>
<organism evidence="1 2">
    <name type="scientific">Kangiella spongicola</name>
    <dbReference type="NCBI Taxonomy" id="796379"/>
    <lineage>
        <taxon>Bacteria</taxon>
        <taxon>Pseudomonadati</taxon>
        <taxon>Pseudomonadota</taxon>
        <taxon>Gammaproteobacteria</taxon>
        <taxon>Kangiellales</taxon>
        <taxon>Kangiellaceae</taxon>
        <taxon>Kangiella</taxon>
    </lineage>
</organism>
<comment type="caution">
    <text evidence="1">The sequence shown here is derived from an EMBL/GenBank/DDBJ whole genome shotgun (WGS) entry which is preliminary data.</text>
</comment>
<dbReference type="Proteomes" id="UP000247689">
    <property type="component" value="Unassembled WGS sequence"/>
</dbReference>
<sequence length="256" mass="28700">MLSFAFLLLVACDADDKSGALCETHFNAKSYKVAVKHCEKAVEHDHADAKYYLGLMYIDQGKKTEGQALIEASAKAGFHKAEFHQTVKALLEGEDSEITAQALQRMQQYAEAGDDVAQYWMGNVFLFGSAKQKPSPNEASYWYQMAVKQNNHRAMNNLAWIKALARESELYDPAGAVELALKVVKKYPKSHGYLDTLAAAYAANGQYELAVEVQQKVIELAKSSECENCTPKLVEYYQGHLEHYLKKEPLEESLFD</sequence>
<name>A0A318D3M3_9GAMM</name>
<keyword evidence="2" id="KW-1185">Reference proteome</keyword>
<dbReference type="SUPFAM" id="SSF81901">
    <property type="entry name" value="HCP-like"/>
    <property type="match status" value="1"/>
</dbReference>